<feature type="domain" description="FAD dependent oxidoreductase" evidence="3">
    <location>
        <begin position="6"/>
        <end position="381"/>
    </location>
</feature>
<comment type="caution">
    <text evidence="4">The sequence shown here is derived from an EMBL/GenBank/DDBJ whole genome shotgun (WGS) entry which is preliminary data.</text>
</comment>
<dbReference type="SUPFAM" id="SSF51905">
    <property type="entry name" value="FAD/NAD(P)-binding domain"/>
    <property type="match status" value="1"/>
</dbReference>
<protein>
    <submittedName>
        <fullName evidence="4">FAD-binding oxidoreductase</fullName>
    </submittedName>
</protein>
<dbReference type="InterPro" id="IPR036188">
    <property type="entry name" value="FAD/NAD-bd_sf"/>
</dbReference>
<name>A0A6P0HPX9_9ACTN</name>
<evidence type="ECO:0000313" key="5">
    <source>
        <dbReference type="Proteomes" id="UP000468687"/>
    </source>
</evidence>
<proteinExistence type="predicted"/>
<dbReference type="GO" id="GO:0005737">
    <property type="term" value="C:cytoplasm"/>
    <property type="evidence" value="ECO:0007669"/>
    <property type="project" value="TreeGrafter"/>
</dbReference>
<dbReference type="PANTHER" id="PTHR13847">
    <property type="entry name" value="SARCOSINE DEHYDROGENASE-RELATED"/>
    <property type="match status" value="1"/>
</dbReference>
<reference evidence="4 5" key="1">
    <citation type="journal article" date="2014" name="Int. J. Syst. Evol. Microbiol.">
        <title>Nocardioides zeae sp. nov., isolated from the stem of Zea mays.</title>
        <authorList>
            <person name="Glaeser S.P."/>
            <person name="McInroy J.A."/>
            <person name="Busse H.J."/>
            <person name="Kampfer P."/>
        </authorList>
    </citation>
    <scope>NUCLEOTIDE SEQUENCE [LARGE SCALE GENOMIC DNA]</scope>
    <source>
        <strain evidence="4 5">JCM 30728</strain>
    </source>
</reference>
<dbReference type="Proteomes" id="UP000468687">
    <property type="component" value="Unassembled WGS sequence"/>
</dbReference>
<dbReference type="PANTHER" id="PTHR13847:SF287">
    <property type="entry name" value="FAD-DEPENDENT OXIDOREDUCTASE DOMAIN-CONTAINING PROTEIN 1"/>
    <property type="match status" value="1"/>
</dbReference>
<dbReference type="GO" id="GO:0016491">
    <property type="term" value="F:oxidoreductase activity"/>
    <property type="evidence" value="ECO:0007669"/>
    <property type="project" value="UniProtKB-KW"/>
</dbReference>
<dbReference type="EMBL" id="JAAGXA010000025">
    <property type="protein sequence ID" value="NEN80646.1"/>
    <property type="molecule type" value="Genomic_DNA"/>
</dbReference>
<accession>A0A6P0HPX9</accession>
<dbReference type="Pfam" id="PF01266">
    <property type="entry name" value="DAO"/>
    <property type="match status" value="1"/>
</dbReference>
<dbReference type="InterPro" id="IPR006076">
    <property type="entry name" value="FAD-dep_OxRdtase"/>
</dbReference>
<dbReference type="AlphaFoldDB" id="A0A6P0HPX9"/>
<gene>
    <name evidence="4" type="ORF">G3T38_20545</name>
</gene>
<keyword evidence="1" id="KW-0560">Oxidoreductase</keyword>
<evidence type="ECO:0000256" key="2">
    <source>
        <dbReference type="SAM" id="MobiDB-lite"/>
    </source>
</evidence>
<sequence>MDRAPDVVVIGAGIVGASTALELARAGFSVSVVDKAAGPGHGSTSASSAVVRYNYSTWDGMAAAWESKFRWEKWEDHLGFVDPDGMARFNRCGLAFLDVEIMPRDRMVPLLASAGIPFEEWGPVELRAAFPGLDTGRHYPPKPVTSEEFFADADGELGAVWTPDAGYVDDPQRAAANLAGAATQAGARFTFRRSVVSLERTGETWRVGLDDGSVLEAAIVVNGAGPWSTRINALAGVGGDFTVHVGPMRQEVHHVTAPSSLPEGHGILADADLGTYLRGDSGHHLLVGGTEPECDPLEWIDDPDAADLRPTQERFEAQVFRAARRLPDLAVPNRPRGLAGVYDAAEDWTPIYDRTEADGFFVAMGTSGNQFKNAPLIGSLMRTLVEAVTGGHDHDADPLVYVAPHTGHEIDLGSFSRRRQRNTDSSGTVLG</sequence>
<feature type="region of interest" description="Disordered" evidence="2">
    <location>
        <begin position="412"/>
        <end position="431"/>
    </location>
</feature>
<evidence type="ECO:0000259" key="3">
    <source>
        <dbReference type="Pfam" id="PF01266"/>
    </source>
</evidence>
<evidence type="ECO:0000313" key="4">
    <source>
        <dbReference type="EMBL" id="NEN80646.1"/>
    </source>
</evidence>
<organism evidence="4 5">
    <name type="scientific">Nocardioides zeae</name>
    <dbReference type="NCBI Taxonomy" id="1457234"/>
    <lineage>
        <taxon>Bacteria</taxon>
        <taxon>Bacillati</taxon>
        <taxon>Actinomycetota</taxon>
        <taxon>Actinomycetes</taxon>
        <taxon>Propionibacteriales</taxon>
        <taxon>Nocardioidaceae</taxon>
        <taxon>Nocardioides</taxon>
    </lineage>
</organism>
<keyword evidence="5" id="KW-1185">Reference proteome</keyword>
<dbReference type="Gene3D" id="3.50.50.60">
    <property type="entry name" value="FAD/NAD(P)-binding domain"/>
    <property type="match status" value="1"/>
</dbReference>
<evidence type="ECO:0000256" key="1">
    <source>
        <dbReference type="ARBA" id="ARBA00023002"/>
    </source>
</evidence>
<dbReference type="Gene3D" id="3.30.9.10">
    <property type="entry name" value="D-Amino Acid Oxidase, subunit A, domain 2"/>
    <property type="match status" value="1"/>
</dbReference>
<dbReference type="RefSeq" id="WP_163774736.1">
    <property type="nucleotide sequence ID" value="NZ_JAAGXA010000025.1"/>
</dbReference>